<reference evidence="1" key="1">
    <citation type="journal article" date="2021" name="New Phytol.">
        <title>Evolutionary innovations through gain and loss of genes in the ectomycorrhizal Boletales.</title>
        <authorList>
            <person name="Wu G."/>
            <person name="Miyauchi S."/>
            <person name="Morin E."/>
            <person name="Kuo A."/>
            <person name="Drula E."/>
            <person name="Varga T."/>
            <person name="Kohler A."/>
            <person name="Feng B."/>
            <person name="Cao Y."/>
            <person name="Lipzen A."/>
            <person name="Daum C."/>
            <person name="Hundley H."/>
            <person name="Pangilinan J."/>
            <person name="Johnson J."/>
            <person name="Barry K."/>
            <person name="LaButti K."/>
            <person name="Ng V."/>
            <person name="Ahrendt S."/>
            <person name="Min B."/>
            <person name="Choi I.G."/>
            <person name="Park H."/>
            <person name="Plett J.M."/>
            <person name="Magnuson J."/>
            <person name="Spatafora J.W."/>
            <person name="Nagy L.G."/>
            <person name="Henrissat B."/>
            <person name="Grigoriev I.V."/>
            <person name="Yang Z.L."/>
            <person name="Xu J."/>
            <person name="Martin F.M."/>
        </authorList>
    </citation>
    <scope>NUCLEOTIDE SEQUENCE</scope>
    <source>
        <strain evidence="1">ATCC 28755</strain>
    </source>
</reference>
<protein>
    <submittedName>
        <fullName evidence="1">Uncharacterized protein</fullName>
    </submittedName>
</protein>
<dbReference type="EMBL" id="MU267761">
    <property type="protein sequence ID" value="KAH7909410.1"/>
    <property type="molecule type" value="Genomic_DNA"/>
</dbReference>
<sequence>LSASVLAELWVIWKTDKRVPSCASRAAWARSRGVNVKNVHNWFTRRKVTALKAGETISDASYELGLE</sequence>
<evidence type="ECO:0000313" key="2">
    <source>
        <dbReference type="Proteomes" id="UP000790377"/>
    </source>
</evidence>
<proteinExistence type="predicted"/>
<evidence type="ECO:0000313" key="1">
    <source>
        <dbReference type="EMBL" id="KAH7909410.1"/>
    </source>
</evidence>
<comment type="caution">
    <text evidence="1">The sequence shown here is derived from an EMBL/GenBank/DDBJ whole genome shotgun (WGS) entry which is preliminary data.</text>
</comment>
<feature type="non-terminal residue" evidence="1">
    <location>
        <position position="1"/>
    </location>
</feature>
<name>A0ACB8A7Z3_9AGAM</name>
<dbReference type="Proteomes" id="UP000790377">
    <property type="component" value="Unassembled WGS sequence"/>
</dbReference>
<accession>A0ACB8A7Z3</accession>
<keyword evidence="2" id="KW-1185">Reference proteome</keyword>
<feature type="non-terminal residue" evidence="1">
    <location>
        <position position="67"/>
    </location>
</feature>
<organism evidence="1 2">
    <name type="scientific">Hygrophoropsis aurantiaca</name>
    <dbReference type="NCBI Taxonomy" id="72124"/>
    <lineage>
        <taxon>Eukaryota</taxon>
        <taxon>Fungi</taxon>
        <taxon>Dikarya</taxon>
        <taxon>Basidiomycota</taxon>
        <taxon>Agaricomycotina</taxon>
        <taxon>Agaricomycetes</taxon>
        <taxon>Agaricomycetidae</taxon>
        <taxon>Boletales</taxon>
        <taxon>Coniophorineae</taxon>
        <taxon>Hygrophoropsidaceae</taxon>
        <taxon>Hygrophoropsis</taxon>
    </lineage>
</organism>
<gene>
    <name evidence="1" type="ORF">BJ138DRAFT_986256</name>
</gene>